<evidence type="ECO:0000313" key="1">
    <source>
        <dbReference type="EMBL" id="KAB2088630.1"/>
    </source>
</evidence>
<reference evidence="2" key="1">
    <citation type="journal article" date="2020" name="Nat. Genet.">
        <title>Genomic diversifications of five Gossypium allopolyploid species and their impact on cotton improvement.</title>
        <authorList>
            <person name="Chen Z.J."/>
            <person name="Sreedasyam A."/>
            <person name="Ando A."/>
            <person name="Song Q."/>
            <person name="De Santiago L.M."/>
            <person name="Hulse-Kemp A.M."/>
            <person name="Ding M."/>
            <person name="Ye W."/>
            <person name="Kirkbride R.C."/>
            <person name="Jenkins J."/>
            <person name="Plott C."/>
            <person name="Lovell J."/>
            <person name="Lin Y.M."/>
            <person name="Vaughn R."/>
            <person name="Liu B."/>
            <person name="Simpson S."/>
            <person name="Scheffler B.E."/>
            <person name="Wen L."/>
            <person name="Saski C.A."/>
            <person name="Grover C.E."/>
            <person name="Hu G."/>
            <person name="Conover J.L."/>
            <person name="Carlson J.W."/>
            <person name="Shu S."/>
            <person name="Boston L.B."/>
            <person name="Williams M."/>
            <person name="Peterson D.G."/>
            <person name="McGee K."/>
            <person name="Jones D.C."/>
            <person name="Wendel J.F."/>
            <person name="Stelly D.M."/>
            <person name="Grimwood J."/>
            <person name="Schmutz J."/>
        </authorList>
    </citation>
    <scope>NUCLEOTIDE SEQUENCE [LARGE SCALE GENOMIC DNA]</scope>
    <source>
        <strain evidence="2">cv. 3-79</strain>
    </source>
</reference>
<keyword evidence="2" id="KW-1185">Reference proteome</keyword>
<sequence>MKFQLLLKIWDGKMIQNLDIASHDGSARKLRVYKSCGLDNNKQGTTVLHSTAICNKVVGEVISKLLDGDNSRSLRLN</sequence>
<dbReference type="Proteomes" id="UP000327439">
    <property type="component" value="Chromosome A03"/>
</dbReference>
<dbReference type="AlphaFoldDB" id="A0A5J5W923"/>
<proteinExistence type="predicted"/>
<name>A0A5J5W923_GOSBA</name>
<gene>
    <name evidence="1" type="ORF">ES319_A03G012100v1</name>
</gene>
<evidence type="ECO:0000313" key="2">
    <source>
        <dbReference type="Proteomes" id="UP000327439"/>
    </source>
</evidence>
<protein>
    <submittedName>
        <fullName evidence="1">Uncharacterized protein</fullName>
    </submittedName>
</protein>
<dbReference type="EMBL" id="CM018204">
    <property type="protein sequence ID" value="KAB2088630.1"/>
    <property type="molecule type" value="Genomic_DNA"/>
</dbReference>
<organism evidence="1 2">
    <name type="scientific">Gossypium barbadense</name>
    <name type="common">Sea Island cotton</name>
    <name type="synonym">Hibiscus barbadensis</name>
    <dbReference type="NCBI Taxonomy" id="3634"/>
    <lineage>
        <taxon>Eukaryota</taxon>
        <taxon>Viridiplantae</taxon>
        <taxon>Streptophyta</taxon>
        <taxon>Embryophyta</taxon>
        <taxon>Tracheophyta</taxon>
        <taxon>Spermatophyta</taxon>
        <taxon>Magnoliopsida</taxon>
        <taxon>eudicotyledons</taxon>
        <taxon>Gunneridae</taxon>
        <taxon>Pentapetalae</taxon>
        <taxon>rosids</taxon>
        <taxon>malvids</taxon>
        <taxon>Malvales</taxon>
        <taxon>Malvaceae</taxon>
        <taxon>Malvoideae</taxon>
        <taxon>Gossypium</taxon>
    </lineage>
</organism>
<accession>A0A5J5W923</accession>